<evidence type="ECO:0000256" key="2">
    <source>
        <dbReference type="SAM" id="MobiDB-lite"/>
    </source>
</evidence>
<dbReference type="InterPro" id="IPR029058">
    <property type="entry name" value="AB_hydrolase_fold"/>
</dbReference>
<dbReference type="Pfam" id="PF20434">
    <property type="entry name" value="BD-FAE"/>
    <property type="match status" value="1"/>
</dbReference>
<gene>
    <name evidence="4" type="ORF">CCO03_09260</name>
</gene>
<dbReference type="InterPro" id="IPR050300">
    <property type="entry name" value="GDXG_lipolytic_enzyme"/>
</dbReference>
<dbReference type="RefSeq" id="WP_087280209.1">
    <property type="nucleotide sequence ID" value="NZ_CP021455.1"/>
</dbReference>
<dbReference type="Gene3D" id="3.40.50.1820">
    <property type="entry name" value="alpha/beta hydrolase"/>
    <property type="match status" value="1"/>
</dbReference>
<reference evidence="4 5" key="1">
    <citation type="submission" date="2017-05" db="EMBL/GenBank/DDBJ databases">
        <authorList>
            <person name="Song R."/>
            <person name="Chenine A.L."/>
            <person name="Ruprecht R.M."/>
        </authorList>
    </citation>
    <scope>NUCLEOTIDE SEQUENCE [LARGE SCALE GENOMIC DNA]</scope>
    <source>
        <strain evidence="4 5">DSM 26136</strain>
    </source>
</reference>
<dbReference type="KEGG" id="cser:CCO03_09260"/>
<evidence type="ECO:0000313" key="5">
    <source>
        <dbReference type="Proteomes" id="UP000196138"/>
    </source>
</evidence>
<dbReference type="Proteomes" id="UP000196138">
    <property type="component" value="Chromosome"/>
</dbReference>
<organism evidence="4 5">
    <name type="scientific">Comamonas serinivorans</name>
    <dbReference type="NCBI Taxonomy" id="1082851"/>
    <lineage>
        <taxon>Bacteria</taxon>
        <taxon>Pseudomonadati</taxon>
        <taxon>Pseudomonadota</taxon>
        <taxon>Betaproteobacteria</taxon>
        <taxon>Burkholderiales</taxon>
        <taxon>Comamonadaceae</taxon>
        <taxon>Comamonas</taxon>
    </lineage>
</organism>
<keyword evidence="1" id="KW-0378">Hydrolase</keyword>
<dbReference type="AlphaFoldDB" id="A0A1Y0ENG5"/>
<accession>A0A1Y0ENG5</accession>
<dbReference type="EMBL" id="CP021455">
    <property type="protein sequence ID" value="ARU04842.1"/>
    <property type="molecule type" value="Genomic_DNA"/>
</dbReference>
<dbReference type="PANTHER" id="PTHR48081">
    <property type="entry name" value="AB HYDROLASE SUPERFAMILY PROTEIN C4A8.06C"/>
    <property type="match status" value="1"/>
</dbReference>
<feature type="region of interest" description="Disordered" evidence="2">
    <location>
        <begin position="1"/>
        <end position="24"/>
    </location>
</feature>
<evidence type="ECO:0000256" key="1">
    <source>
        <dbReference type="ARBA" id="ARBA00022801"/>
    </source>
</evidence>
<dbReference type="PANTHER" id="PTHR48081:SF33">
    <property type="entry name" value="KYNURENINE FORMAMIDASE"/>
    <property type="match status" value="1"/>
</dbReference>
<evidence type="ECO:0000313" key="4">
    <source>
        <dbReference type="EMBL" id="ARU04842.1"/>
    </source>
</evidence>
<dbReference type="SUPFAM" id="SSF53474">
    <property type="entry name" value="alpha/beta-Hydrolases"/>
    <property type="match status" value="1"/>
</dbReference>
<feature type="compositionally biased region" description="Low complexity" evidence="2">
    <location>
        <begin position="13"/>
        <end position="24"/>
    </location>
</feature>
<feature type="domain" description="BD-FAE-like" evidence="3">
    <location>
        <begin position="121"/>
        <end position="206"/>
    </location>
</feature>
<keyword evidence="5" id="KW-1185">Reference proteome</keyword>
<dbReference type="GO" id="GO:0016787">
    <property type="term" value="F:hydrolase activity"/>
    <property type="evidence" value="ECO:0007669"/>
    <property type="project" value="UniProtKB-KW"/>
</dbReference>
<proteinExistence type="predicted"/>
<name>A0A1Y0ENG5_9BURK</name>
<evidence type="ECO:0000259" key="3">
    <source>
        <dbReference type="Pfam" id="PF20434"/>
    </source>
</evidence>
<dbReference type="InterPro" id="IPR049492">
    <property type="entry name" value="BD-FAE-like_dom"/>
</dbReference>
<dbReference type="OrthoDB" id="9771666at2"/>
<protein>
    <submittedName>
        <fullName evidence="4">Esterase</fullName>
    </submittedName>
</protein>
<sequence>MSEAPGTGSRSRAPTGTHGLTGAHAAGGFAAAQPAQPGQPGQERAGHVLVPLAEFAAWPQQARDAAYDNTAAVATSAQQLAALEVASAELVQRAPCQLDLAYGPGERQRFDVFAGPPGSATLVFIHGGYWQMRHKNTFRAVVAGALAQGLGAALVGYTLAPQASLTRIVGEVREAVRAVRAHAQAQGASGRLLVSGWSAGAHLAALCLDEDGVAAGLGVSGIYDLAPIRLTYLNTALQLSDAEVAGLSPLHRPLSSRPFVVAHGLAELPALQAQSRTFAAQRRAMPGGMVAAPGADHFSVLQALAQPQGQALQAVLALL</sequence>